<dbReference type="InterPro" id="IPR022651">
    <property type="entry name" value="S_layer_C"/>
</dbReference>
<accession>D6GUL7</accession>
<dbReference type="Pfam" id="PF05124">
    <property type="entry name" value="S_layer_C"/>
    <property type="match status" value="1"/>
</dbReference>
<sequence>MKAKLIGKVKKIAAVATGALFVGATLGMASVFASGLSNLGPTSSNQFLSNGHVNAVFVVGANSAPSDIAGAIDISAALTAAAAASHSSSVTGQISIGTLALRSKTSTNALLAGTFSAFKPSSIMLAAENFTSKGVNYTSVENLSFNSSVIPKFDGLNVVLPKGAYSLNSYIQYRNGTEINLNDTVGLANASFFFGNSKATLLSINKDNASFGASKTYTTVLMPTTLTVAGNTIDLMGAVEDIANASQSQVEVSVNGGATQYINLNVPTTVKQVTLTPEGLFKYTNGTAFLKSLQVSSISVVQRLNSSAVSSKLSSGLSMLNATNTSSEFVLTSTTNSTLPYNFKTTSVLNFPQNLTTLDLEPLTHNYANGMNLTITTGKAVNDSIIPVAFENGSGSNMSKIIAFNYTHNLPGVSFGTNFRSSTNVAPSNYFGSPNYYLAHFQSYNNGTLTNPSLINGSSEYVYPAPTHAAYYYTNLKDLPSTVKTNLIGNATLFYNATSGPIDNVVNAPTKNTVNFVYELPNGKDFLLTFKPVVFSATISSKPNATLTYSGVTYNVSGFAIYNSTSIPLATTKINSSKIYSLDGYNLTLKNVNVTLTSVTNGTDKHTKKVLIAEPVLTGPSLTFAPNNNGTKYSLLPGQNVVYNAAGASMNELNLSGNLGSIMFSNNDLQYIDPTGASVSVPISENPSSFTTYFTDVKNTSANTWGTKINYGKVKMYDNASSTGNATVMIPTQNYTLAVAGSQVVSSVTNYTIGQTVGAGELLGINGVSSVSASNLLKNNVDLVKFDTAFMPTASTTNAVPVIVIGGPAINTAAAELLFNSTTPEYGSAFTNATNVSSGEALVQLFSNVKAFNNEPALLIAGYSGNDTLEASQVVASFLIGEPITNVNMTGNKVILSASSAGYTGVKSLN</sequence>
<feature type="domain" description="S-layer protein outer" evidence="1">
    <location>
        <begin position="45"/>
        <end position="875"/>
    </location>
</feature>
<protein>
    <recommendedName>
        <fullName evidence="1">S-layer protein outer domain-containing protein</fullName>
    </recommendedName>
</protein>
<reference evidence="2 3" key="1">
    <citation type="journal article" date="2010" name="Proc. Natl. Acad. Sci. U.S.A.">
        <title>Enigmatic, ultrasmall, uncultivated Archaea.</title>
        <authorList>
            <person name="Baker B.J."/>
            <person name="Comolli L.R."/>
            <person name="Dick G.J."/>
            <person name="Hauser L.J."/>
            <person name="Hyatt D."/>
            <person name="Dill B.D."/>
            <person name="Land M.L."/>
            <person name="Verberkmoes N.C."/>
            <person name="Hettich R.L."/>
            <person name="Banfield J.F."/>
        </authorList>
    </citation>
    <scope>NUCLEOTIDE SEQUENCE [LARGE SCALE GENOMIC DNA]</scope>
</reference>
<gene>
    <name evidence="2" type="ORF">BJBARM5_0160</name>
</gene>
<organism evidence="2 3">
    <name type="scientific">Candidatus Parvarchaeum acidophilus ARMAN-5</name>
    <dbReference type="NCBI Taxonomy" id="662762"/>
    <lineage>
        <taxon>Archaea</taxon>
        <taxon>Candidatus Parvarchaeota</taxon>
        <taxon>Candidatus Parvarchaeum</taxon>
    </lineage>
</organism>
<dbReference type="AlphaFoldDB" id="D6GUL7"/>
<evidence type="ECO:0000259" key="1">
    <source>
        <dbReference type="Pfam" id="PF05124"/>
    </source>
</evidence>
<dbReference type="EMBL" id="GG745546">
    <property type="protein sequence ID" value="EFD93145.1"/>
    <property type="molecule type" value="Genomic_DNA"/>
</dbReference>
<name>D6GUL7_PARA5</name>
<dbReference type="Proteomes" id="UP000009376">
    <property type="component" value="Unassembled WGS sequence"/>
</dbReference>
<evidence type="ECO:0000313" key="2">
    <source>
        <dbReference type="EMBL" id="EFD93145.1"/>
    </source>
</evidence>
<proteinExistence type="predicted"/>
<evidence type="ECO:0000313" key="3">
    <source>
        <dbReference type="Proteomes" id="UP000009376"/>
    </source>
</evidence>